<dbReference type="EMBL" id="RQJP01000003">
    <property type="protein sequence ID" value="RRB13436.1"/>
    <property type="molecule type" value="Genomic_DNA"/>
</dbReference>
<name>A0A3P1CK56_9BACT</name>
<dbReference type="Proteomes" id="UP000274271">
    <property type="component" value="Unassembled WGS sequence"/>
</dbReference>
<gene>
    <name evidence="1" type="ORF">EHT87_14260</name>
</gene>
<sequence length="191" mass="20642">MLCLTKITRNAKTNCNRKLARGLTTRVQVFMLDDQLDNFTFDSTETNVVTAINLKSGEKTFVIEGAGFSNQATLNGSSGDYGFSISHGFRLIFFDDSPAIKRLVEAMCSRNDVAIAAKKKGKGAKWEGYGFNGGFKVNNLSGDTSDEATKGAIVLELIANDEDALPYTIIHKTSSVEDTDTYMATIAAADA</sequence>
<dbReference type="AlphaFoldDB" id="A0A3P1CK56"/>
<comment type="caution">
    <text evidence="1">The sequence shown here is derived from an EMBL/GenBank/DDBJ whole genome shotgun (WGS) entry which is preliminary data.</text>
</comment>
<organism evidence="1 2">
    <name type="scientific">Larkinella knui</name>
    <dbReference type="NCBI Taxonomy" id="2025310"/>
    <lineage>
        <taxon>Bacteria</taxon>
        <taxon>Pseudomonadati</taxon>
        <taxon>Bacteroidota</taxon>
        <taxon>Cytophagia</taxon>
        <taxon>Cytophagales</taxon>
        <taxon>Spirosomataceae</taxon>
        <taxon>Larkinella</taxon>
    </lineage>
</organism>
<evidence type="ECO:0000313" key="1">
    <source>
        <dbReference type="EMBL" id="RRB13436.1"/>
    </source>
</evidence>
<keyword evidence="2" id="KW-1185">Reference proteome</keyword>
<evidence type="ECO:0000313" key="2">
    <source>
        <dbReference type="Proteomes" id="UP000274271"/>
    </source>
</evidence>
<accession>A0A3P1CK56</accession>
<reference evidence="1 2" key="1">
    <citation type="submission" date="2018-11" db="EMBL/GenBank/DDBJ databases">
        <authorList>
            <person name="Zhou Z."/>
            <person name="Wang G."/>
        </authorList>
    </citation>
    <scope>NUCLEOTIDE SEQUENCE [LARGE SCALE GENOMIC DNA]</scope>
    <source>
        <strain evidence="1 2">KCTC42998</strain>
    </source>
</reference>
<dbReference type="RefSeq" id="WP_124907335.1">
    <property type="nucleotide sequence ID" value="NZ_RQJP01000003.1"/>
</dbReference>
<proteinExistence type="predicted"/>
<protein>
    <submittedName>
        <fullName evidence="1">Uncharacterized protein</fullName>
    </submittedName>
</protein>